<name>A0ABS8TR14_DATST</name>
<dbReference type="Proteomes" id="UP000823775">
    <property type="component" value="Unassembled WGS sequence"/>
</dbReference>
<evidence type="ECO:0000313" key="2">
    <source>
        <dbReference type="EMBL" id="MCD7473220.1"/>
    </source>
</evidence>
<keyword evidence="3" id="KW-1185">Reference proteome</keyword>
<evidence type="ECO:0000256" key="1">
    <source>
        <dbReference type="SAM" id="MobiDB-lite"/>
    </source>
</evidence>
<proteinExistence type="predicted"/>
<comment type="caution">
    <text evidence="2">The sequence shown here is derived from an EMBL/GenBank/DDBJ whole genome shotgun (WGS) entry which is preliminary data.</text>
</comment>
<feature type="compositionally biased region" description="Basic and acidic residues" evidence="1">
    <location>
        <begin position="15"/>
        <end position="57"/>
    </location>
</feature>
<evidence type="ECO:0000313" key="3">
    <source>
        <dbReference type="Proteomes" id="UP000823775"/>
    </source>
</evidence>
<dbReference type="EMBL" id="JACEIK010001938">
    <property type="protein sequence ID" value="MCD7473220.1"/>
    <property type="molecule type" value="Genomic_DNA"/>
</dbReference>
<sequence length="122" mass="13483">MDDDELEELWQTQRDAVDRDLSGKHEQMKNSLQDGDHVSHDEALEHTNKDDSQKKASVESNPEEGPGSDAGESSNGPGTILALKEENEALKAEVKDLTKKLLHAHEILNDRFSTLLPKLSGP</sequence>
<gene>
    <name evidence="2" type="ORF">HAX54_014881</name>
</gene>
<accession>A0ABS8TR14</accession>
<organism evidence="2 3">
    <name type="scientific">Datura stramonium</name>
    <name type="common">Jimsonweed</name>
    <name type="synonym">Common thornapple</name>
    <dbReference type="NCBI Taxonomy" id="4076"/>
    <lineage>
        <taxon>Eukaryota</taxon>
        <taxon>Viridiplantae</taxon>
        <taxon>Streptophyta</taxon>
        <taxon>Embryophyta</taxon>
        <taxon>Tracheophyta</taxon>
        <taxon>Spermatophyta</taxon>
        <taxon>Magnoliopsida</taxon>
        <taxon>eudicotyledons</taxon>
        <taxon>Gunneridae</taxon>
        <taxon>Pentapetalae</taxon>
        <taxon>asterids</taxon>
        <taxon>lamiids</taxon>
        <taxon>Solanales</taxon>
        <taxon>Solanaceae</taxon>
        <taxon>Solanoideae</taxon>
        <taxon>Datureae</taxon>
        <taxon>Datura</taxon>
    </lineage>
</organism>
<protein>
    <submittedName>
        <fullName evidence="2">Uncharacterized protein</fullName>
    </submittedName>
</protein>
<reference evidence="2 3" key="1">
    <citation type="journal article" date="2021" name="BMC Genomics">
        <title>Datura genome reveals duplications of psychoactive alkaloid biosynthetic genes and high mutation rate following tissue culture.</title>
        <authorList>
            <person name="Rajewski A."/>
            <person name="Carter-House D."/>
            <person name="Stajich J."/>
            <person name="Litt A."/>
        </authorList>
    </citation>
    <scope>NUCLEOTIDE SEQUENCE [LARGE SCALE GENOMIC DNA]</scope>
    <source>
        <strain evidence="2">AR-01</strain>
    </source>
</reference>
<feature type="region of interest" description="Disordered" evidence="1">
    <location>
        <begin position="1"/>
        <end position="81"/>
    </location>
</feature>